<evidence type="ECO:0000313" key="2">
    <source>
        <dbReference type="EMBL" id="KIH62891.1"/>
    </source>
</evidence>
<proteinExistence type="predicted"/>
<evidence type="ECO:0000313" key="3">
    <source>
        <dbReference type="Proteomes" id="UP000054047"/>
    </source>
</evidence>
<feature type="region of interest" description="Disordered" evidence="1">
    <location>
        <begin position="66"/>
        <end position="122"/>
    </location>
</feature>
<sequence>MGFSTPIVSNTAQREDHFTRPAIASFTTTNPKFSGARGEDNIETEAIIPPFTTTPIPSVHLEKTLTATSSLPSSQGRRIPSVFGREQIPRQRSRSRGLHKHSSFSSSFSHSGTANVNRTRFTTENPFFRKQLATSMKPTETPSTTVLFRHQLSTTMESTQSTTSVTPSTTTFNQPREETSQLALIAPFPTFPTVGETTRTGFTELTTPSTILTTETADFQVLRTTFSTTAVPDSEELQSSTTAFVTVPLPTVTSTTQAPTTDTTPTTATEQLMDSDSREQSREDLSPEKSSERLLRPEDKSQEATVEETTATTVATVSLEQTRGPPAPPPTSNPSAPPSTANPPAPPPTANPPAPSPTVNPQVDNQTTASELKEELNRNVIEGEQFTVLPPSPLPPTTTQSIQEIGAPGAEPPSDSVVAELNNADNFMEVARRLQLIRDNFARKRHRRSREDSLTNRDQSSVH</sequence>
<feature type="region of interest" description="Disordered" evidence="1">
    <location>
        <begin position="250"/>
        <end position="417"/>
    </location>
</feature>
<feature type="compositionally biased region" description="Pro residues" evidence="1">
    <location>
        <begin position="325"/>
        <end position="358"/>
    </location>
</feature>
<gene>
    <name evidence="2" type="ORF">ANCDUO_06818</name>
</gene>
<feature type="compositionally biased region" description="Polar residues" evidence="1">
    <location>
        <begin position="66"/>
        <end position="76"/>
    </location>
</feature>
<dbReference type="EMBL" id="KN729015">
    <property type="protein sequence ID" value="KIH62891.1"/>
    <property type="molecule type" value="Genomic_DNA"/>
</dbReference>
<feature type="compositionally biased region" description="Low complexity" evidence="1">
    <location>
        <begin position="303"/>
        <end position="317"/>
    </location>
</feature>
<feature type="compositionally biased region" description="Basic and acidic residues" evidence="1">
    <location>
        <begin position="275"/>
        <end position="302"/>
    </location>
</feature>
<feature type="compositionally biased region" description="Low complexity" evidence="1">
    <location>
        <begin position="250"/>
        <end position="269"/>
    </location>
</feature>
<protein>
    <submittedName>
        <fullName evidence="2">Uncharacterized protein</fullName>
    </submittedName>
</protein>
<name>A0A0C2H0P7_9BILA</name>
<accession>A0A0C2H0P7</accession>
<feature type="compositionally biased region" description="Basic residues" evidence="1">
    <location>
        <begin position="91"/>
        <end position="102"/>
    </location>
</feature>
<reference evidence="2 3" key="1">
    <citation type="submission" date="2013-12" db="EMBL/GenBank/DDBJ databases">
        <title>Draft genome of the parsitic nematode Ancylostoma duodenale.</title>
        <authorList>
            <person name="Mitreva M."/>
        </authorList>
    </citation>
    <scope>NUCLEOTIDE SEQUENCE [LARGE SCALE GENOMIC DNA]</scope>
    <source>
        <strain evidence="2 3">Zhejiang</strain>
    </source>
</reference>
<dbReference type="AlphaFoldDB" id="A0A0C2H0P7"/>
<dbReference type="Proteomes" id="UP000054047">
    <property type="component" value="Unassembled WGS sequence"/>
</dbReference>
<feature type="compositionally biased region" description="Polar residues" evidence="1">
    <location>
        <begin position="112"/>
        <end position="122"/>
    </location>
</feature>
<feature type="region of interest" description="Disordered" evidence="1">
    <location>
        <begin position="442"/>
        <end position="463"/>
    </location>
</feature>
<organism evidence="2 3">
    <name type="scientific">Ancylostoma duodenale</name>
    <dbReference type="NCBI Taxonomy" id="51022"/>
    <lineage>
        <taxon>Eukaryota</taxon>
        <taxon>Metazoa</taxon>
        <taxon>Ecdysozoa</taxon>
        <taxon>Nematoda</taxon>
        <taxon>Chromadorea</taxon>
        <taxon>Rhabditida</taxon>
        <taxon>Rhabditina</taxon>
        <taxon>Rhabditomorpha</taxon>
        <taxon>Strongyloidea</taxon>
        <taxon>Ancylostomatidae</taxon>
        <taxon>Ancylostomatinae</taxon>
        <taxon>Ancylostoma</taxon>
    </lineage>
</organism>
<dbReference type="OrthoDB" id="5877987at2759"/>
<keyword evidence="3" id="KW-1185">Reference proteome</keyword>
<evidence type="ECO:0000256" key="1">
    <source>
        <dbReference type="SAM" id="MobiDB-lite"/>
    </source>
</evidence>